<evidence type="ECO:0000313" key="1">
    <source>
        <dbReference type="EMBL" id="VAV99164.1"/>
    </source>
</evidence>
<evidence type="ECO:0008006" key="2">
    <source>
        <dbReference type="Google" id="ProtNLM"/>
    </source>
</evidence>
<organism evidence="1">
    <name type="scientific">hydrothermal vent metagenome</name>
    <dbReference type="NCBI Taxonomy" id="652676"/>
    <lineage>
        <taxon>unclassified sequences</taxon>
        <taxon>metagenomes</taxon>
        <taxon>ecological metagenomes</taxon>
    </lineage>
</organism>
<accession>A0A3B0RZ14</accession>
<dbReference type="Pfam" id="PF05721">
    <property type="entry name" value="PhyH"/>
    <property type="match status" value="1"/>
</dbReference>
<dbReference type="AlphaFoldDB" id="A0A3B0RZ14"/>
<dbReference type="GO" id="GO:0046872">
    <property type="term" value="F:metal ion binding"/>
    <property type="evidence" value="ECO:0007669"/>
    <property type="project" value="UniProtKB-ARBA"/>
</dbReference>
<name>A0A3B0RZ14_9ZZZZ</name>
<dbReference type="PANTHER" id="PTHR20883:SF48">
    <property type="entry name" value="ECTOINE DIOXYGENASE"/>
    <property type="match status" value="1"/>
</dbReference>
<dbReference type="GO" id="GO:0016491">
    <property type="term" value="F:oxidoreductase activity"/>
    <property type="evidence" value="ECO:0007669"/>
    <property type="project" value="UniProtKB-ARBA"/>
</dbReference>
<dbReference type="EMBL" id="UOEE01000271">
    <property type="protein sequence ID" value="VAV99164.1"/>
    <property type="molecule type" value="Genomic_DNA"/>
</dbReference>
<reference evidence="1" key="1">
    <citation type="submission" date="2018-06" db="EMBL/GenBank/DDBJ databases">
        <authorList>
            <person name="Zhirakovskaya E."/>
        </authorList>
    </citation>
    <scope>NUCLEOTIDE SEQUENCE</scope>
</reference>
<sequence length="266" mass="29904">MQLHPWNKDFTWVDRPDTGLQYLSRKQLAQFNGQGFVVLPQVINNQTRQNLLAEIDPIEQAGGGSVLVDANGELARYAADELTFSCNLVQKSEVLSAFYRSDLFVKLTHDLLAKKCRLYWDQAVYKYPEKGGEFPWHQDNGYTFVSPQAYITCWLALEDAPQDAGCPWVMPGAHRAGTYVHQKQPYGLEITNYQQLQAEHGQCAAPAKAGDMVVFSSLTPHKTGPNTSDYIRKALIIQFIPDGAVRLENPDPISLNHPVLNQPMQQ</sequence>
<dbReference type="SUPFAM" id="SSF51197">
    <property type="entry name" value="Clavaminate synthase-like"/>
    <property type="match status" value="1"/>
</dbReference>
<protein>
    <recommendedName>
        <fullName evidence="2">Phytanoyl-CoA dioxygenase family protein</fullName>
    </recommendedName>
</protein>
<dbReference type="Gene3D" id="2.60.120.620">
    <property type="entry name" value="q2cbj1_9rhob like domain"/>
    <property type="match status" value="1"/>
</dbReference>
<dbReference type="PANTHER" id="PTHR20883">
    <property type="entry name" value="PHYTANOYL-COA DIOXYGENASE DOMAIN CONTAINING 1"/>
    <property type="match status" value="1"/>
</dbReference>
<gene>
    <name evidence="1" type="ORF">MNBD_ALPHA06-1593</name>
</gene>
<dbReference type="InterPro" id="IPR008775">
    <property type="entry name" value="Phytyl_CoA_dOase-like"/>
</dbReference>
<proteinExistence type="predicted"/>